<feature type="transmembrane region" description="Helical" evidence="1">
    <location>
        <begin position="308"/>
        <end position="327"/>
    </location>
</feature>
<feature type="transmembrane region" description="Helical" evidence="1">
    <location>
        <begin position="47"/>
        <end position="69"/>
    </location>
</feature>
<evidence type="ECO:0000313" key="4">
    <source>
        <dbReference type="Proteomes" id="UP000290849"/>
    </source>
</evidence>
<feature type="chain" id="PRO_5020426311" description="Glycosyltransferase RgtA/B/C/D-like domain-containing protein" evidence="2">
    <location>
        <begin position="18"/>
        <end position="706"/>
    </location>
</feature>
<keyword evidence="2" id="KW-0732">Signal</keyword>
<feature type="transmembrane region" description="Helical" evidence="1">
    <location>
        <begin position="520"/>
        <end position="542"/>
    </location>
</feature>
<feature type="transmembrane region" description="Helical" evidence="1">
    <location>
        <begin position="161"/>
        <end position="180"/>
    </location>
</feature>
<reference evidence="3 4" key="1">
    <citation type="journal article" date="2017" name="Int. J. Syst. Evol. Microbiol.">
        <title>Achromobacter aloeverae sp. nov., isolated from the root of Aloe vera (L.) Burm.f.</title>
        <authorList>
            <person name="Kuncharoen N."/>
            <person name="Muramatsu Y."/>
            <person name="Shibata C."/>
            <person name="Kamakura Y."/>
            <person name="Nakagawa Y."/>
            <person name="Tanasupawat S."/>
        </authorList>
    </citation>
    <scope>NUCLEOTIDE SEQUENCE [LARGE SCALE GENOMIC DNA]</scope>
    <source>
        <strain evidence="3 4">AVA-1</strain>
    </source>
</reference>
<feature type="transmembrane region" description="Helical" evidence="1">
    <location>
        <begin position="554"/>
        <end position="574"/>
    </location>
</feature>
<feature type="transmembrane region" description="Helical" evidence="1">
    <location>
        <begin position="470"/>
        <end position="487"/>
    </location>
</feature>
<name>A0A4Q1HR19_9BURK</name>
<evidence type="ECO:0000256" key="2">
    <source>
        <dbReference type="SAM" id="SignalP"/>
    </source>
</evidence>
<proteinExistence type="predicted"/>
<dbReference type="EMBL" id="PYAL01000001">
    <property type="protein sequence ID" value="RXN93287.1"/>
    <property type="molecule type" value="Genomic_DNA"/>
</dbReference>
<feature type="transmembrane region" description="Helical" evidence="1">
    <location>
        <begin position="96"/>
        <end position="113"/>
    </location>
</feature>
<evidence type="ECO:0000256" key="1">
    <source>
        <dbReference type="SAM" id="Phobius"/>
    </source>
</evidence>
<gene>
    <name evidence="3" type="ORF">C7R54_06200</name>
</gene>
<keyword evidence="4" id="KW-1185">Reference proteome</keyword>
<evidence type="ECO:0008006" key="5">
    <source>
        <dbReference type="Google" id="ProtNLM"/>
    </source>
</evidence>
<feature type="transmembrane region" description="Helical" evidence="1">
    <location>
        <begin position="359"/>
        <end position="376"/>
    </location>
</feature>
<feature type="signal peptide" evidence="2">
    <location>
        <begin position="1"/>
        <end position="17"/>
    </location>
</feature>
<feature type="transmembrane region" description="Helical" evidence="1">
    <location>
        <begin position="133"/>
        <end position="149"/>
    </location>
</feature>
<keyword evidence="1" id="KW-1133">Transmembrane helix</keyword>
<protein>
    <recommendedName>
        <fullName evidence="5">Glycosyltransferase RgtA/B/C/D-like domain-containing protein</fullName>
    </recommendedName>
</protein>
<accession>A0A4Q1HR19</accession>
<feature type="transmembrane region" description="Helical" evidence="1">
    <location>
        <begin position="192"/>
        <end position="214"/>
    </location>
</feature>
<feature type="transmembrane region" description="Helical" evidence="1">
    <location>
        <begin position="411"/>
        <end position="435"/>
    </location>
</feature>
<evidence type="ECO:0000313" key="3">
    <source>
        <dbReference type="EMBL" id="RXN93287.1"/>
    </source>
</evidence>
<feature type="transmembrane region" description="Helical" evidence="1">
    <location>
        <begin position="333"/>
        <end position="352"/>
    </location>
</feature>
<feature type="transmembrane region" description="Helical" evidence="1">
    <location>
        <begin position="499"/>
        <end position="514"/>
    </location>
</feature>
<feature type="transmembrane region" description="Helical" evidence="1">
    <location>
        <begin position="382"/>
        <end position="399"/>
    </location>
</feature>
<feature type="transmembrane region" description="Helical" evidence="1">
    <location>
        <begin position="277"/>
        <end position="296"/>
    </location>
</feature>
<comment type="caution">
    <text evidence="3">The sequence shown here is derived from an EMBL/GenBank/DDBJ whole genome shotgun (WGS) entry which is preliminary data.</text>
</comment>
<keyword evidence="1" id="KW-0812">Transmembrane</keyword>
<dbReference type="AlphaFoldDB" id="A0A4Q1HR19"/>
<dbReference type="Proteomes" id="UP000290849">
    <property type="component" value="Unassembled WGS sequence"/>
</dbReference>
<organism evidence="3 4">
    <name type="scientific">Achromobacter aloeverae</name>
    <dbReference type="NCBI Taxonomy" id="1750518"/>
    <lineage>
        <taxon>Bacteria</taxon>
        <taxon>Pseudomonadati</taxon>
        <taxon>Pseudomonadota</taxon>
        <taxon>Betaproteobacteria</taxon>
        <taxon>Burkholderiales</taxon>
        <taxon>Alcaligenaceae</taxon>
        <taxon>Achromobacter</taxon>
    </lineage>
</organism>
<keyword evidence="1" id="KW-0472">Membrane</keyword>
<sequence length="706" mass="77946">MKCVHRMRRRGSMAAMASCRSSTLATHFPDDMMKLTLRRESARVTSVFLIAVAVTVTGAWGLGILYGAFATPKAADSALIIETYRRLLRPEPGERFVFITLAFTLPLLCLAGATRLRALQDSAVGRLEPLRKIAAWVTAILFLGTFWNFEFSKWLTTDIRTAYWQTGLLLACFLLGVLWYRTVGLRQRTANTSTYSAIAFSLFFVACFFQMAAWRVAGINAVFESGTWSVHFDAVIYPLSQVVGGKTLLADLPSQYGLFPEMMAPLFKVGRLSVKSFTLACAAMQLLSMTALWWVLHRTVLDRALRIVGSLALVMLTFESAMFLIGIPERYFQYWPVRFFWPAISVVAFYRYSRTLTDSSVVLFAVVAAVGALWNADSGSMIILAFLAFLGFKLTGAYLHRADTSALRVRLWKAAAIHVLTVVLTAGLFIGFLYFKAAGPLHLSWLYEYQITFYKLGFTMLPMPVLPTPWMAVMGVYLMGVIVGISAIVRGKASWRQDIIFYLSLLGVGLFLYYQGRSHILNLITVAWPAVLVGAMLADQTIRLVRAGAEDASALAMPAAALGILAFCAWPLVWNFPALVRDAVILAETRHTPVSEVVDDELHFIREHAKPGESCAILSVRQGIYYAETRLVSPLSGPGYVETVLQSDQDRLLQQLKETSPGCVFFGIGPSTIAPVGPLAAALKGYTVKATNRLGTLEFLVPPAAK</sequence>